<name>A0A2H1VWS2_SPOFR</name>
<protein>
    <submittedName>
        <fullName evidence="1">SFRICE_002243</fullName>
    </submittedName>
</protein>
<proteinExistence type="predicted"/>
<evidence type="ECO:0000313" key="1">
    <source>
        <dbReference type="EMBL" id="SOQ44962.1"/>
    </source>
</evidence>
<sequence length="69" mass="7667">MGRCYTDLKSLTANRKLLKANPPLTSVTGDRHGVQCANGAFLPEMCYETMRNKAMVIWRGIAHELCLGI</sequence>
<accession>A0A2H1VWS2</accession>
<dbReference type="AlphaFoldDB" id="A0A2H1VWS2"/>
<gene>
    <name evidence="1" type="ORF">SFRICE_002243</name>
</gene>
<dbReference type="EMBL" id="ODYU01004750">
    <property type="protein sequence ID" value="SOQ44962.1"/>
    <property type="molecule type" value="Genomic_DNA"/>
</dbReference>
<reference evidence="1" key="1">
    <citation type="submission" date="2016-07" db="EMBL/GenBank/DDBJ databases">
        <authorList>
            <person name="Bretaudeau A."/>
        </authorList>
    </citation>
    <scope>NUCLEOTIDE SEQUENCE</scope>
    <source>
        <strain evidence="1">Rice</strain>
        <tissue evidence="1">Whole body</tissue>
    </source>
</reference>
<organism evidence="1">
    <name type="scientific">Spodoptera frugiperda</name>
    <name type="common">Fall armyworm</name>
    <dbReference type="NCBI Taxonomy" id="7108"/>
    <lineage>
        <taxon>Eukaryota</taxon>
        <taxon>Metazoa</taxon>
        <taxon>Ecdysozoa</taxon>
        <taxon>Arthropoda</taxon>
        <taxon>Hexapoda</taxon>
        <taxon>Insecta</taxon>
        <taxon>Pterygota</taxon>
        <taxon>Neoptera</taxon>
        <taxon>Endopterygota</taxon>
        <taxon>Lepidoptera</taxon>
        <taxon>Glossata</taxon>
        <taxon>Ditrysia</taxon>
        <taxon>Noctuoidea</taxon>
        <taxon>Noctuidae</taxon>
        <taxon>Amphipyrinae</taxon>
        <taxon>Spodoptera</taxon>
    </lineage>
</organism>